<dbReference type="AlphaFoldDB" id="A0A6L3VQW5"/>
<dbReference type="Proteomes" id="UP000483004">
    <property type="component" value="Unassembled WGS sequence"/>
</dbReference>
<keyword evidence="2" id="KW-1185">Reference proteome</keyword>
<comment type="caution">
    <text evidence="1">The sequence shown here is derived from an EMBL/GenBank/DDBJ whole genome shotgun (WGS) entry which is preliminary data.</text>
</comment>
<protein>
    <submittedName>
        <fullName evidence="1">Uncharacterized protein</fullName>
    </submittedName>
</protein>
<reference evidence="1 2" key="1">
    <citation type="submission" date="2019-09" db="EMBL/GenBank/DDBJ databases">
        <title>Actinomadura physcomitrii sp. nov., a novel actinomycete isolated from moss [Physcomitrium sphaericum (Ludw) Fuernr].</title>
        <authorList>
            <person name="Liu C."/>
            <person name="Zhuang X."/>
        </authorList>
    </citation>
    <scope>NUCLEOTIDE SEQUENCE [LARGE SCALE GENOMIC DNA]</scope>
    <source>
        <strain evidence="1 2">CYP1-1B</strain>
    </source>
</reference>
<organism evidence="1 2">
    <name type="scientific">Actinomadura montaniterrae</name>
    <dbReference type="NCBI Taxonomy" id="1803903"/>
    <lineage>
        <taxon>Bacteria</taxon>
        <taxon>Bacillati</taxon>
        <taxon>Actinomycetota</taxon>
        <taxon>Actinomycetes</taxon>
        <taxon>Streptosporangiales</taxon>
        <taxon>Thermomonosporaceae</taxon>
        <taxon>Actinomadura</taxon>
    </lineage>
</organism>
<dbReference type="EMBL" id="WBMR01000114">
    <property type="protein sequence ID" value="KAB2372053.1"/>
    <property type="molecule type" value="Genomic_DNA"/>
</dbReference>
<dbReference type="OrthoDB" id="3734530at2"/>
<evidence type="ECO:0000313" key="2">
    <source>
        <dbReference type="Proteomes" id="UP000483004"/>
    </source>
</evidence>
<gene>
    <name evidence="1" type="ORF">F9B16_30775</name>
</gene>
<dbReference type="RefSeq" id="WP_151543721.1">
    <property type="nucleotide sequence ID" value="NZ_WBMR01000114.1"/>
</dbReference>
<name>A0A6L3VQW5_9ACTN</name>
<accession>A0A6L3VQW5</accession>
<proteinExistence type="predicted"/>
<evidence type="ECO:0000313" key="1">
    <source>
        <dbReference type="EMBL" id="KAB2372053.1"/>
    </source>
</evidence>
<sequence length="96" mass="10300">MRILRTDTAITDEAASNFVAGITIHIPIGSAIPPPLTLVHKADYTPGVPQFLLDGEGAIWSLCDDDSAERTAVKAGDRLEVVKFRNGNEVERAILG</sequence>